<reference evidence="1" key="2">
    <citation type="submission" date="2023-04" db="EMBL/GenBank/DDBJ databases">
        <authorList>
            <person name="Bruccoleri R.E."/>
            <person name="Oakeley E.J."/>
            <person name="Faust A.-M."/>
            <person name="Dessus-Babus S."/>
            <person name="Altorfer M."/>
            <person name="Burckhardt D."/>
            <person name="Oertli M."/>
            <person name="Naumann U."/>
            <person name="Petersen F."/>
            <person name="Wong J."/>
        </authorList>
    </citation>
    <scope>NUCLEOTIDE SEQUENCE</scope>
    <source>
        <strain evidence="1">GSM-AAB239-AS_SAM_17_03QT</strain>
        <tissue evidence="1">Leaf</tissue>
    </source>
</reference>
<protein>
    <submittedName>
        <fullName evidence="1">ABC transporter G family member 41-like isoform X2</fullName>
    </submittedName>
</protein>
<reference evidence="1" key="1">
    <citation type="journal article" date="2023" name="GigaByte">
        <title>Genome assembly of the bearded iris, Iris pallida Lam.</title>
        <authorList>
            <person name="Bruccoleri R.E."/>
            <person name="Oakeley E.J."/>
            <person name="Faust A.M.E."/>
            <person name="Altorfer M."/>
            <person name="Dessus-Babus S."/>
            <person name="Burckhardt D."/>
            <person name="Oertli M."/>
            <person name="Naumann U."/>
            <person name="Petersen F."/>
            <person name="Wong J."/>
        </authorList>
    </citation>
    <scope>NUCLEOTIDE SEQUENCE</scope>
    <source>
        <strain evidence="1">GSM-AAB239-AS_SAM_17_03QT</strain>
    </source>
</reference>
<proteinExistence type="predicted"/>
<organism evidence="1 2">
    <name type="scientific">Iris pallida</name>
    <name type="common">Sweet iris</name>
    <dbReference type="NCBI Taxonomy" id="29817"/>
    <lineage>
        <taxon>Eukaryota</taxon>
        <taxon>Viridiplantae</taxon>
        <taxon>Streptophyta</taxon>
        <taxon>Embryophyta</taxon>
        <taxon>Tracheophyta</taxon>
        <taxon>Spermatophyta</taxon>
        <taxon>Magnoliopsida</taxon>
        <taxon>Liliopsida</taxon>
        <taxon>Asparagales</taxon>
        <taxon>Iridaceae</taxon>
        <taxon>Iridoideae</taxon>
        <taxon>Irideae</taxon>
        <taxon>Iris</taxon>
    </lineage>
</organism>
<dbReference type="Proteomes" id="UP001140949">
    <property type="component" value="Unassembled WGS sequence"/>
</dbReference>
<sequence length="47" mass="5285">MEHRHFHPSKCGQPLDCSPLQPVLVVVFTPRGAIVSLRALSYLIELE</sequence>
<gene>
    <name evidence="1" type="ORF">M6B38_275855</name>
</gene>
<dbReference type="EMBL" id="JANAVB010004599">
    <property type="protein sequence ID" value="KAJ6848714.1"/>
    <property type="molecule type" value="Genomic_DNA"/>
</dbReference>
<accession>A0AAX6I7I1</accession>
<evidence type="ECO:0000313" key="1">
    <source>
        <dbReference type="EMBL" id="KAJ6848714.1"/>
    </source>
</evidence>
<name>A0AAX6I7I1_IRIPA</name>
<evidence type="ECO:0000313" key="2">
    <source>
        <dbReference type="Proteomes" id="UP001140949"/>
    </source>
</evidence>
<comment type="caution">
    <text evidence="1">The sequence shown here is derived from an EMBL/GenBank/DDBJ whole genome shotgun (WGS) entry which is preliminary data.</text>
</comment>
<dbReference type="AlphaFoldDB" id="A0AAX6I7I1"/>
<keyword evidence="2" id="KW-1185">Reference proteome</keyword>